<keyword evidence="2" id="KW-1185">Reference proteome</keyword>
<gene>
    <name evidence="1" type="ORF">DSO57_1019725</name>
</gene>
<dbReference type="EMBL" id="QTSX02003640">
    <property type="protein sequence ID" value="KAJ9069315.1"/>
    <property type="molecule type" value="Genomic_DNA"/>
</dbReference>
<organism evidence="1 2">
    <name type="scientific">Entomophthora muscae</name>
    <dbReference type="NCBI Taxonomy" id="34485"/>
    <lineage>
        <taxon>Eukaryota</taxon>
        <taxon>Fungi</taxon>
        <taxon>Fungi incertae sedis</taxon>
        <taxon>Zoopagomycota</taxon>
        <taxon>Entomophthoromycotina</taxon>
        <taxon>Entomophthoromycetes</taxon>
        <taxon>Entomophthorales</taxon>
        <taxon>Entomophthoraceae</taxon>
        <taxon>Entomophthora</taxon>
    </lineage>
</organism>
<evidence type="ECO:0000313" key="1">
    <source>
        <dbReference type="EMBL" id="KAJ9069315.1"/>
    </source>
</evidence>
<name>A0ACC2T4A4_9FUNG</name>
<protein>
    <submittedName>
        <fullName evidence="1">Uncharacterized protein</fullName>
    </submittedName>
</protein>
<sequence>MDLFNQHLYSLILLLIGLVAVIANSMLLWTAYQLINYSLEIKLAMALALADLILALLIICSFCLNNWVYNAPETFKLFCKFKGPTTFLLFYFSLVLIGLIAMERYYKVRSSTIPPIIWFLIIICTAAFIVLVALSAIYGEFSASLTGCDCAPLAKNSTLSAIVIFSLGFLMFASVMTALFGYVGVLRFVLQTQARINHTFESSHKVKIRVLSISLIYLLLIAPAAILIMMEGANLFMPSELLSLVITTLIALTTIADPCLILFSHSLIFERLRHSISAGYSSTHPKGSESLVLVID</sequence>
<proteinExistence type="predicted"/>
<comment type="caution">
    <text evidence="1">The sequence shown here is derived from an EMBL/GenBank/DDBJ whole genome shotgun (WGS) entry which is preliminary data.</text>
</comment>
<accession>A0ACC2T4A4</accession>
<evidence type="ECO:0000313" key="2">
    <source>
        <dbReference type="Proteomes" id="UP001165960"/>
    </source>
</evidence>
<dbReference type="Proteomes" id="UP001165960">
    <property type="component" value="Unassembled WGS sequence"/>
</dbReference>
<reference evidence="1" key="1">
    <citation type="submission" date="2022-04" db="EMBL/GenBank/DDBJ databases">
        <title>Genome of the entomopathogenic fungus Entomophthora muscae.</title>
        <authorList>
            <person name="Elya C."/>
            <person name="Lovett B.R."/>
            <person name="Lee E."/>
            <person name="Macias A.M."/>
            <person name="Hajek A.E."/>
            <person name="De Bivort B.L."/>
            <person name="Kasson M.T."/>
            <person name="De Fine Licht H.H."/>
            <person name="Stajich J.E."/>
        </authorList>
    </citation>
    <scope>NUCLEOTIDE SEQUENCE</scope>
    <source>
        <strain evidence="1">Berkeley</strain>
    </source>
</reference>